<keyword evidence="3" id="KW-1185">Reference proteome</keyword>
<dbReference type="CDD" id="cd02972">
    <property type="entry name" value="DsbA_family"/>
    <property type="match status" value="1"/>
</dbReference>
<proteinExistence type="predicted"/>
<dbReference type="EMBL" id="CABVLU010000004">
    <property type="protein sequence ID" value="VVT56819.1"/>
    <property type="molecule type" value="Genomic_DNA"/>
</dbReference>
<dbReference type="InterPro" id="IPR036249">
    <property type="entry name" value="Thioredoxin-like_sf"/>
</dbReference>
<dbReference type="PANTHER" id="PTHR33875">
    <property type="entry name" value="OS09G0542200 PROTEIN"/>
    <property type="match status" value="1"/>
</dbReference>
<dbReference type="PANTHER" id="PTHR33875:SF2">
    <property type="entry name" value="ACR183CP"/>
    <property type="match status" value="1"/>
</dbReference>
<reference evidence="2 3" key="1">
    <citation type="submission" date="2019-09" db="EMBL/GenBank/DDBJ databases">
        <authorList>
            <person name="Brejova B."/>
        </authorList>
    </citation>
    <scope>NUCLEOTIDE SEQUENCE [LARGE SCALE GENOMIC DNA]</scope>
</reference>
<dbReference type="Proteomes" id="UP000398389">
    <property type="component" value="Unassembled WGS sequence"/>
</dbReference>
<evidence type="ECO:0000259" key="1">
    <source>
        <dbReference type="Pfam" id="PF13462"/>
    </source>
</evidence>
<dbReference type="SUPFAM" id="SSF52833">
    <property type="entry name" value="Thioredoxin-like"/>
    <property type="match status" value="1"/>
</dbReference>
<accession>A0A5E8BYV9</accession>
<dbReference type="RefSeq" id="XP_031855911.1">
    <property type="nucleotide sequence ID" value="XM_032000020.1"/>
</dbReference>
<feature type="domain" description="Thioredoxin-like fold" evidence="1">
    <location>
        <begin position="15"/>
        <end position="183"/>
    </location>
</feature>
<organism evidence="2 3">
    <name type="scientific">Magnusiomyces paraingens</name>
    <dbReference type="NCBI Taxonomy" id="2606893"/>
    <lineage>
        <taxon>Eukaryota</taxon>
        <taxon>Fungi</taxon>
        <taxon>Dikarya</taxon>
        <taxon>Ascomycota</taxon>
        <taxon>Saccharomycotina</taxon>
        <taxon>Dipodascomycetes</taxon>
        <taxon>Dipodascales</taxon>
        <taxon>Dipodascaceae</taxon>
        <taxon>Magnusiomyces</taxon>
    </lineage>
</organism>
<dbReference type="Gene3D" id="3.40.30.10">
    <property type="entry name" value="Glutaredoxin"/>
    <property type="match status" value="1"/>
</dbReference>
<dbReference type="Pfam" id="PF13462">
    <property type="entry name" value="Thioredoxin_4"/>
    <property type="match status" value="1"/>
</dbReference>
<evidence type="ECO:0000313" key="3">
    <source>
        <dbReference type="Proteomes" id="UP000398389"/>
    </source>
</evidence>
<dbReference type="InterPro" id="IPR012336">
    <property type="entry name" value="Thioredoxin-like_fold"/>
</dbReference>
<name>A0A5E8BYV9_9ASCO</name>
<protein>
    <recommendedName>
        <fullName evidence="1">Thioredoxin-like fold domain-containing protein</fullName>
    </recommendedName>
</protein>
<dbReference type="AlphaFoldDB" id="A0A5E8BYV9"/>
<dbReference type="GeneID" id="43584120"/>
<sequence length="207" mass="23462">MSISPRYALSHTLGPNTAHKIEVYLDYVCPYSAKAWRRLRSEIIPALDAKFPGKVQFIFRHQIQPWHPQSTLVHEAGLAVSVLSPEKFFEFNDVLFERSPEYYDEALYNETRPETYKRLAKLANESVNVSVEEFLKLVEVPPLPAGAEKALNKGNALAVDLKYFIKQARQNSIHVSPTFVIDGITEPGLESGTALDVWYEKIAALRD</sequence>
<evidence type="ECO:0000313" key="2">
    <source>
        <dbReference type="EMBL" id="VVT56819.1"/>
    </source>
</evidence>
<gene>
    <name evidence="2" type="ORF">SAPINGB_P005306</name>
</gene>
<dbReference type="OrthoDB" id="37297at2759"/>